<dbReference type="Proteomes" id="UP000708148">
    <property type="component" value="Unassembled WGS sequence"/>
</dbReference>
<dbReference type="PANTHER" id="PTHR46694">
    <property type="entry name" value="AT-RICH INTERACTIVE DOMAIN-CONTAINING PROTEIN 4"/>
    <property type="match status" value="1"/>
</dbReference>
<dbReference type="InterPro" id="IPR001606">
    <property type="entry name" value="ARID_dom"/>
</dbReference>
<reference evidence="3" key="1">
    <citation type="submission" date="2020-12" db="EMBL/GenBank/DDBJ databases">
        <authorList>
            <person name="Iha C."/>
        </authorList>
    </citation>
    <scope>NUCLEOTIDE SEQUENCE</scope>
</reference>
<dbReference type="AlphaFoldDB" id="A0A8S1IUK1"/>
<dbReference type="CDD" id="cd16100">
    <property type="entry name" value="ARID"/>
    <property type="match status" value="1"/>
</dbReference>
<dbReference type="GO" id="GO:0003677">
    <property type="term" value="F:DNA binding"/>
    <property type="evidence" value="ECO:0007669"/>
    <property type="project" value="InterPro"/>
</dbReference>
<organism evidence="3 4">
    <name type="scientific">Ostreobium quekettii</name>
    <dbReference type="NCBI Taxonomy" id="121088"/>
    <lineage>
        <taxon>Eukaryota</taxon>
        <taxon>Viridiplantae</taxon>
        <taxon>Chlorophyta</taxon>
        <taxon>core chlorophytes</taxon>
        <taxon>Ulvophyceae</taxon>
        <taxon>TCBD clade</taxon>
        <taxon>Bryopsidales</taxon>
        <taxon>Ostreobineae</taxon>
        <taxon>Ostreobiaceae</taxon>
        <taxon>Ostreobium</taxon>
    </lineage>
</organism>
<dbReference type="SUPFAM" id="SSF63748">
    <property type="entry name" value="Tudor/PWWP/MBT"/>
    <property type="match status" value="1"/>
</dbReference>
<dbReference type="Gene3D" id="1.10.150.60">
    <property type="entry name" value="ARID DNA-binding domain"/>
    <property type="match status" value="1"/>
</dbReference>
<feature type="region of interest" description="Disordered" evidence="1">
    <location>
        <begin position="93"/>
        <end position="138"/>
    </location>
</feature>
<dbReference type="InterPro" id="IPR036431">
    <property type="entry name" value="ARID_dom_sf"/>
</dbReference>
<feature type="domain" description="ARID" evidence="2">
    <location>
        <begin position="1"/>
        <end position="87"/>
    </location>
</feature>
<dbReference type="OrthoDB" id="498995at2759"/>
<comment type="caution">
    <text evidence="3">The sequence shown here is derived from an EMBL/GenBank/DDBJ whole genome shotgun (WGS) entry which is preliminary data.</text>
</comment>
<sequence>MANLVLRRSNNRPLDIFGLYREVVSLGGLMANEKYDEHGRWVGSINFAGVVFPKLDNYTKGNRATSVGNQLLSNYRKFLYDYENAWRHVDLRGGSRGLKTQSPDGGVGSDGAGDGCGDSEGGCSAGPAPSGSEEAAHLCGSPRLRRDALLLLADIMAAERGRQRPGAEVPVPGGPGGGDARRGAWRKRAAEEEAGLDAGAPLVACGVVSNICDGPTTAPPGKLMLSRDPHRFHYLWPVVIASAGELPECIAEGGRNAEAGRMGFPMEMKDTDPSVVPVLVFGSRSLGWVQCNSLLPFDTNLAASLYQTALRREGASERDTLYRRAVKQALQYAADPQDCPEGHVRQASLEIVAERLVRLESDLPCEVLGGKSFSVWHQWRGRVRKSETAEGLASEILPGVMKRSPPCVRQDLEGLLGLGRGKEATVLSVDRAVGLLRENMNWSRVYSIMYYGDEHYVVRVGVGG</sequence>
<gene>
    <name evidence="3" type="ORF">OSTQU699_LOCUS4082</name>
</gene>
<evidence type="ECO:0000259" key="2">
    <source>
        <dbReference type="PROSITE" id="PS51011"/>
    </source>
</evidence>
<dbReference type="Gene3D" id="2.30.30.140">
    <property type="match status" value="1"/>
</dbReference>
<proteinExistence type="predicted"/>
<evidence type="ECO:0000313" key="4">
    <source>
        <dbReference type="Proteomes" id="UP000708148"/>
    </source>
</evidence>
<keyword evidence="4" id="KW-1185">Reference proteome</keyword>
<dbReference type="SUPFAM" id="SSF46774">
    <property type="entry name" value="ARID-like"/>
    <property type="match status" value="1"/>
</dbReference>
<protein>
    <recommendedName>
        <fullName evidence="2">ARID domain-containing protein</fullName>
    </recommendedName>
</protein>
<feature type="region of interest" description="Disordered" evidence="1">
    <location>
        <begin position="161"/>
        <end position="185"/>
    </location>
</feature>
<dbReference type="PROSITE" id="PS51011">
    <property type="entry name" value="ARID"/>
    <property type="match status" value="1"/>
</dbReference>
<evidence type="ECO:0000313" key="3">
    <source>
        <dbReference type="EMBL" id="CAD7698723.1"/>
    </source>
</evidence>
<dbReference type="InterPro" id="IPR042293">
    <property type="entry name" value="ARID4"/>
</dbReference>
<name>A0A8S1IUK1_9CHLO</name>
<dbReference type="EMBL" id="CAJHUC010000876">
    <property type="protein sequence ID" value="CAD7698723.1"/>
    <property type="molecule type" value="Genomic_DNA"/>
</dbReference>
<evidence type="ECO:0000256" key="1">
    <source>
        <dbReference type="SAM" id="MobiDB-lite"/>
    </source>
</evidence>
<feature type="compositionally biased region" description="Gly residues" evidence="1">
    <location>
        <begin position="105"/>
        <end position="124"/>
    </location>
</feature>
<accession>A0A8S1IUK1</accession>
<dbReference type="PANTHER" id="PTHR46694:SF1">
    <property type="entry name" value="AT-RICH INTERACTIVE DOMAIN-CONTAINING PROTEIN 4"/>
    <property type="match status" value="1"/>
</dbReference>